<dbReference type="AlphaFoldDB" id="A0A6N8EFF6"/>
<proteinExistence type="predicted"/>
<evidence type="ECO:0000313" key="1">
    <source>
        <dbReference type="EMBL" id="MTW21386.1"/>
    </source>
</evidence>
<sequence length="282" mass="32120">MHYITAVPSQIILPIPHRTNGAEAVVSFNVRQDDPVRLVVYQHSASLKPCIRPVGAGSVDSSLFQVKKARGGRWDFEFFTSVVEPHGVINLHRYRINWWKNALQEQGGNSDLLSSLEQLKFATDRDFAIPEHCSHYFDAIETSFHGSEQTPDESFYGKVKGQVQNQNSWRTWKNNLLSQNDLKGIPAFYCGGGMRMPFYCSLQRALRSCPNMTWLCANPHRIDLPNNLEAPGVRREDYDRLTVAYGLSFLEVGKVIKAIPSPRLTTTPESCWRDHYPDKDFC</sequence>
<accession>A0A6N8EFF6</accession>
<reference evidence="1 2" key="1">
    <citation type="submission" date="2019-11" db="EMBL/GenBank/DDBJ databases">
        <title>Whole-genome sequence of the anaerobic purple sulfur bacterium Allochromatium palmeri DSM 15591.</title>
        <authorList>
            <person name="Kyndt J.A."/>
            <person name="Meyer T.E."/>
        </authorList>
    </citation>
    <scope>NUCLEOTIDE SEQUENCE [LARGE SCALE GENOMIC DNA]</scope>
    <source>
        <strain evidence="1 2">DSM 15591</strain>
    </source>
</reference>
<name>A0A6N8EFF6_9GAMM</name>
<dbReference type="OrthoDB" id="5464671at2"/>
<evidence type="ECO:0000313" key="2">
    <source>
        <dbReference type="Proteomes" id="UP000434044"/>
    </source>
</evidence>
<dbReference type="RefSeq" id="WP_155449975.1">
    <property type="nucleotide sequence ID" value="NZ_WNKT01000018.1"/>
</dbReference>
<organism evidence="1 2">
    <name type="scientific">Allochromatium palmeri</name>
    <dbReference type="NCBI Taxonomy" id="231048"/>
    <lineage>
        <taxon>Bacteria</taxon>
        <taxon>Pseudomonadati</taxon>
        <taxon>Pseudomonadota</taxon>
        <taxon>Gammaproteobacteria</taxon>
        <taxon>Chromatiales</taxon>
        <taxon>Chromatiaceae</taxon>
        <taxon>Allochromatium</taxon>
    </lineage>
</organism>
<protein>
    <submittedName>
        <fullName evidence="1">Uncharacterized protein</fullName>
    </submittedName>
</protein>
<comment type="caution">
    <text evidence="1">The sequence shown here is derived from an EMBL/GenBank/DDBJ whole genome shotgun (WGS) entry which is preliminary data.</text>
</comment>
<gene>
    <name evidence="1" type="ORF">GJ668_09805</name>
</gene>
<keyword evidence="2" id="KW-1185">Reference proteome</keyword>
<dbReference type="Proteomes" id="UP000434044">
    <property type="component" value="Unassembled WGS sequence"/>
</dbReference>
<dbReference type="EMBL" id="WNKT01000018">
    <property type="protein sequence ID" value="MTW21386.1"/>
    <property type="molecule type" value="Genomic_DNA"/>
</dbReference>